<proteinExistence type="predicted"/>
<organism evidence="1 2">
    <name type="scientific">Amycolatopsis pigmentata</name>
    <dbReference type="NCBI Taxonomy" id="450801"/>
    <lineage>
        <taxon>Bacteria</taxon>
        <taxon>Bacillati</taxon>
        <taxon>Actinomycetota</taxon>
        <taxon>Actinomycetes</taxon>
        <taxon>Pseudonocardiales</taxon>
        <taxon>Pseudonocardiaceae</taxon>
        <taxon>Amycolatopsis</taxon>
    </lineage>
</organism>
<dbReference type="Proteomes" id="UP001597417">
    <property type="component" value="Unassembled WGS sequence"/>
</dbReference>
<protein>
    <submittedName>
        <fullName evidence="1">Uncharacterized protein</fullName>
    </submittedName>
</protein>
<comment type="caution">
    <text evidence="1">The sequence shown here is derived from an EMBL/GenBank/DDBJ whole genome shotgun (WGS) entry which is preliminary data.</text>
</comment>
<keyword evidence="2" id="KW-1185">Reference proteome</keyword>
<accession>A0ABW5G2T1</accession>
<gene>
    <name evidence="1" type="ORF">ACFSXZ_35360</name>
</gene>
<dbReference type="RefSeq" id="WP_378270312.1">
    <property type="nucleotide sequence ID" value="NZ_JBHUKR010000022.1"/>
</dbReference>
<evidence type="ECO:0000313" key="1">
    <source>
        <dbReference type="EMBL" id="MFD2421623.1"/>
    </source>
</evidence>
<name>A0ABW5G2T1_9PSEU</name>
<dbReference type="EMBL" id="JBHUKR010000022">
    <property type="protein sequence ID" value="MFD2421623.1"/>
    <property type="molecule type" value="Genomic_DNA"/>
</dbReference>
<reference evidence="2" key="1">
    <citation type="journal article" date="2019" name="Int. J. Syst. Evol. Microbiol.">
        <title>The Global Catalogue of Microorganisms (GCM) 10K type strain sequencing project: providing services to taxonomists for standard genome sequencing and annotation.</title>
        <authorList>
            <consortium name="The Broad Institute Genomics Platform"/>
            <consortium name="The Broad Institute Genome Sequencing Center for Infectious Disease"/>
            <person name="Wu L."/>
            <person name="Ma J."/>
        </authorList>
    </citation>
    <scope>NUCLEOTIDE SEQUENCE [LARGE SCALE GENOMIC DNA]</scope>
    <source>
        <strain evidence="2">CGMCC 4.7645</strain>
    </source>
</reference>
<sequence length="87" mass="9955">MASNKDRAAKVRHSGRGLCTTCYVRAKRRDELIDYERVSRPAVEVFEDTRRLAGECLTHAQIATRMGMTLAAYERAIYRHKAKERAA</sequence>
<evidence type="ECO:0000313" key="2">
    <source>
        <dbReference type="Proteomes" id="UP001597417"/>
    </source>
</evidence>